<accession>B8MQD7</accession>
<evidence type="ECO:0000313" key="2">
    <source>
        <dbReference type="Proteomes" id="UP000001745"/>
    </source>
</evidence>
<evidence type="ECO:0000313" key="1">
    <source>
        <dbReference type="EMBL" id="EED13339.1"/>
    </source>
</evidence>
<dbReference type="VEuPathDB" id="FungiDB:TSTA_058280"/>
<dbReference type="eggNOG" id="ENOG502ST51">
    <property type="taxonomic scope" value="Eukaryota"/>
</dbReference>
<keyword evidence="2" id="KW-1185">Reference proteome</keyword>
<feature type="non-terminal residue" evidence="1">
    <location>
        <position position="1"/>
    </location>
</feature>
<protein>
    <submittedName>
        <fullName evidence="1">Uncharacterized protein</fullName>
    </submittedName>
</protein>
<dbReference type="Proteomes" id="UP000001745">
    <property type="component" value="Unassembled WGS sequence"/>
</dbReference>
<dbReference type="HOGENOM" id="CLU_2250972_0_0_1"/>
<dbReference type="EMBL" id="EQ962659">
    <property type="protein sequence ID" value="EED13339.1"/>
    <property type="molecule type" value="Genomic_DNA"/>
</dbReference>
<dbReference type="InParanoid" id="B8MQD7"/>
<feature type="non-terminal residue" evidence="1">
    <location>
        <position position="127"/>
    </location>
</feature>
<dbReference type="GeneID" id="8106430"/>
<gene>
    <name evidence="1" type="ORF">TSTA_058280</name>
</gene>
<dbReference type="PhylomeDB" id="B8MQD7"/>
<reference evidence="2" key="1">
    <citation type="journal article" date="2015" name="Genome Announc.">
        <title>Genome sequence of the AIDS-associated pathogen Penicillium marneffei (ATCC18224) and its near taxonomic relative Talaromyces stipitatus (ATCC10500).</title>
        <authorList>
            <person name="Nierman W.C."/>
            <person name="Fedorova-Abrams N.D."/>
            <person name="Andrianopoulos A."/>
        </authorList>
    </citation>
    <scope>NUCLEOTIDE SEQUENCE [LARGE SCALE GENOMIC DNA]</scope>
    <source>
        <strain evidence="2">ATCC 10500 / CBS 375.48 / QM 6759 / NRRL 1006</strain>
    </source>
</reference>
<proteinExistence type="predicted"/>
<organism evidence="1 2">
    <name type="scientific">Talaromyces stipitatus (strain ATCC 10500 / CBS 375.48 / QM 6759 / NRRL 1006)</name>
    <name type="common">Penicillium stipitatum</name>
    <dbReference type="NCBI Taxonomy" id="441959"/>
    <lineage>
        <taxon>Eukaryota</taxon>
        <taxon>Fungi</taxon>
        <taxon>Dikarya</taxon>
        <taxon>Ascomycota</taxon>
        <taxon>Pezizomycotina</taxon>
        <taxon>Eurotiomycetes</taxon>
        <taxon>Eurotiomycetidae</taxon>
        <taxon>Eurotiales</taxon>
        <taxon>Trichocomaceae</taxon>
        <taxon>Talaromyces</taxon>
        <taxon>Talaromyces sect. Talaromyces</taxon>
    </lineage>
</organism>
<dbReference type="RefSeq" id="XP_002487450.1">
    <property type="nucleotide sequence ID" value="XM_002487405.1"/>
</dbReference>
<sequence>KKILFKKFLNCECSPIITSYFNRGPLTTTFTPPTTCLQTLSVASFYLDTTPVSTTFYGHFFDDTGYTCLPTGTVPGTLLASPTYWGTYWYSPGLYCPTGWTTAAPLAGLWNGLEVTGSTSGAICCPS</sequence>
<dbReference type="AlphaFoldDB" id="B8MQD7"/>
<name>B8MQD7_TALSN</name>
<dbReference type="STRING" id="441959.B8MQD7"/>
<dbReference type="OrthoDB" id="5429716at2759"/>